<dbReference type="STRING" id="1617426.TR69_WS6001000990"/>
<dbReference type="SMART" id="SM00493">
    <property type="entry name" value="TOPRIM"/>
    <property type="match status" value="1"/>
</dbReference>
<dbReference type="InterPro" id="IPR034151">
    <property type="entry name" value="TOPRIM_DnaG_bac"/>
</dbReference>
<dbReference type="InterPro" id="IPR037068">
    <property type="entry name" value="DNA_primase_core_N_sf"/>
</dbReference>
<dbReference type="GO" id="GO:0005737">
    <property type="term" value="C:cytoplasm"/>
    <property type="evidence" value="ECO:0007669"/>
    <property type="project" value="TreeGrafter"/>
</dbReference>
<dbReference type="Proteomes" id="UP000070457">
    <property type="component" value="Unassembled WGS sequence"/>
</dbReference>
<dbReference type="InterPro" id="IPR050219">
    <property type="entry name" value="DnaG_primase"/>
</dbReference>
<dbReference type="Gene3D" id="3.40.1360.10">
    <property type="match status" value="1"/>
</dbReference>
<feature type="domain" description="Toprim" evidence="2">
    <location>
        <begin position="125"/>
        <end position="207"/>
    </location>
</feature>
<feature type="region of interest" description="Disordered" evidence="1">
    <location>
        <begin position="295"/>
        <end position="315"/>
    </location>
</feature>
<evidence type="ECO:0000313" key="4">
    <source>
        <dbReference type="Proteomes" id="UP000070457"/>
    </source>
</evidence>
<evidence type="ECO:0000313" key="3">
    <source>
        <dbReference type="EMBL" id="KXK26966.1"/>
    </source>
</evidence>
<dbReference type="InterPro" id="IPR013264">
    <property type="entry name" value="DNAG_N"/>
</dbReference>
<dbReference type="Pfam" id="PF10410">
    <property type="entry name" value="DnaB_bind"/>
    <property type="match status" value="1"/>
</dbReference>
<accession>A0A136LZB9</accession>
<dbReference type="CDD" id="cd03364">
    <property type="entry name" value="TOPRIM_DnaG_primases"/>
    <property type="match status" value="1"/>
</dbReference>
<reference evidence="3 4" key="1">
    <citation type="submission" date="2015-02" db="EMBL/GenBank/DDBJ databases">
        <title>Improved understanding of the partial-nitritation anammox process through 23 genomes representing the majority of the microbial community.</title>
        <authorList>
            <person name="Speth D.R."/>
            <person name="In T Zandt M."/>
            <person name="Guerrero Cruz S."/>
            <person name="Jetten M.S."/>
            <person name="Dutilh B.E."/>
        </authorList>
    </citation>
    <scope>NUCLEOTIDE SEQUENCE [LARGE SCALE GENOMIC DNA]</scope>
    <source>
        <strain evidence="3">OLB20</strain>
    </source>
</reference>
<name>A0A136LZB9_9BACT</name>
<keyword evidence="3" id="KW-0808">Transferase</keyword>
<organism evidence="3 4">
    <name type="scientific">candidate division WS6 bacterium OLB20</name>
    <dbReference type="NCBI Taxonomy" id="1617426"/>
    <lineage>
        <taxon>Bacteria</taxon>
        <taxon>Candidatus Dojkabacteria</taxon>
    </lineage>
</organism>
<comment type="caution">
    <text evidence="3">The sequence shown here is derived from an EMBL/GenBank/DDBJ whole genome shotgun (WGS) entry which is preliminary data.</text>
</comment>
<dbReference type="EMBL" id="JYNZ01000003">
    <property type="protein sequence ID" value="KXK26966.1"/>
    <property type="molecule type" value="Genomic_DNA"/>
</dbReference>
<dbReference type="SUPFAM" id="SSF56731">
    <property type="entry name" value="DNA primase core"/>
    <property type="match status" value="1"/>
</dbReference>
<dbReference type="PANTHER" id="PTHR30313">
    <property type="entry name" value="DNA PRIMASE"/>
    <property type="match status" value="1"/>
</dbReference>
<proteinExistence type="predicted"/>
<protein>
    <submittedName>
        <fullName evidence="3">DNA primase</fullName>
        <ecNumber evidence="3">2.7.7.-</ecNumber>
    </submittedName>
</protein>
<dbReference type="EC" id="2.7.7.-" evidence="3"/>
<dbReference type="GO" id="GO:0006269">
    <property type="term" value="P:DNA replication, synthesis of primer"/>
    <property type="evidence" value="ECO:0007669"/>
    <property type="project" value="TreeGrafter"/>
</dbReference>
<dbReference type="PATRIC" id="fig|1617426.3.peg.975"/>
<dbReference type="PROSITE" id="PS50880">
    <property type="entry name" value="TOPRIM"/>
    <property type="match status" value="1"/>
</dbReference>
<dbReference type="AlphaFoldDB" id="A0A136LZB9"/>
<sequence>MARPARSYVKGRGLCKEVLIRFMIGYAPAGFQNLSTFLKKKGYTERELVDWGLLAEKNGRSYDKFRDRIMFPILNHVGDTVGFSGRVLNKDDQPKYLNSPETPVYHKSETVFGLFQAKEEIRKAGFAIIVEGNVDILSSHQAGIGNIVAPLGTALTSSQLKLIKRYTDTVYFAFDSDAAGEKSSDQKDWSLQKKEGMHVRAIDIGDFQDVDELIQKGGNWEQTVADAEPVIDQIMKRLKKRTDMTTAEGKDDYVNGILTYISRLGSDVRKAHYISLLSEQVGVDQQTLKKLLDRSGTEPAPFEERVPGREPARQVKTTRTDLLLATIISHPEYAETSKAETGTEVFTAQQNRIMQEFFAAGADAAADRLAGDDLEYYQMLALLPVEHISDKHLYTQTLQSLVRTVHKEVIREKIREVRFANLDESEKEHTLNELITRLASLG</sequence>
<dbReference type="PANTHER" id="PTHR30313:SF2">
    <property type="entry name" value="DNA PRIMASE"/>
    <property type="match status" value="1"/>
</dbReference>
<gene>
    <name evidence="3" type="primary">dnaG</name>
    <name evidence="3" type="ORF">TR69_WS6001000990</name>
</gene>
<dbReference type="Pfam" id="PF13155">
    <property type="entry name" value="Toprim_2"/>
    <property type="match status" value="1"/>
</dbReference>
<dbReference type="Pfam" id="PF08275">
    <property type="entry name" value="DNAG_N"/>
    <property type="match status" value="1"/>
</dbReference>
<evidence type="ECO:0000259" key="2">
    <source>
        <dbReference type="PROSITE" id="PS50880"/>
    </source>
</evidence>
<dbReference type="Gene3D" id="3.90.980.10">
    <property type="entry name" value="DNA primase, catalytic core, N-terminal domain"/>
    <property type="match status" value="1"/>
</dbReference>
<dbReference type="InterPro" id="IPR006171">
    <property type="entry name" value="TOPRIM_dom"/>
</dbReference>
<feature type="compositionally biased region" description="Basic and acidic residues" evidence="1">
    <location>
        <begin position="295"/>
        <end position="313"/>
    </location>
</feature>
<dbReference type="InterPro" id="IPR019475">
    <property type="entry name" value="DNA_primase_DnaB-bd"/>
</dbReference>
<dbReference type="GO" id="GO:0016779">
    <property type="term" value="F:nucleotidyltransferase activity"/>
    <property type="evidence" value="ECO:0007669"/>
    <property type="project" value="UniProtKB-KW"/>
</dbReference>
<evidence type="ECO:0000256" key="1">
    <source>
        <dbReference type="SAM" id="MobiDB-lite"/>
    </source>
</evidence>
<keyword evidence="3" id="KW-0548">Nucleotidyltransferase</keyword>